<dbReference type="AlphaFoldDB" id="G8UQQ3"/>
<reference evidence="3" key="1">
    <citation type="submission" date="2011-12" db="EMBL/GenBank/DDBJ databases">
        <title>Complete sequence of Tannerella forsythia ATCC 43037.</title>
        <authorList>
            <person name="Dewhirst F."/>
            <person name="Tanner A."/>
            <person name="Izard J."/>
            <person name="Brinkac L."/>
            <person name="Durkin A.S."/>
            <person name="Hostetler J."/>
            <person name="Shetty J."/>
            <person name="Torralba M."/>
            <person name="Gill S."/>
            <person name="Nelson K."/>
        </authorList>
    </citation>
    <scope>NUCLEOTIDE SEQUENCE [LARGE SCALE GENOMIC DNA]</scope>
    <source>
        <strain evidence="3">ATCC 43037 / JCM 10827 / CCUG 33226 / KCTC 5666 / FDC 338</strain>
    </source>
</reference>
<feature type="chain" id="PRO_5003518324" description="Lipoprotein" evidence="1">
    <location>
        <begin position="32"/>
        <end position="45"/>
    </location>
</feature>
<keyword evidence="3" id="KW-1185">Reference proteome</keyword>
<evidence type="ECO:0008006" key="4">
    <source>
        <dbReference type="Google" id="ProtNLM"/>
    </source>
</evidence>
<proteinExistence type="predicted"/>
<gene>
    <name evidence="2" type="ordered locus">BFO_1054</name>
</gene>
<evidence type="ECO:0000313" key="2">
    <source>
        <dbReference type="EMBL" id="AEW20364.1"/>
    </source>
</evidence>
<evidence type="ECO:0000256" key="1">
    <source>
        <dbReference type="SAM" id="SignalP"/>
    </source>
</evidence>
<dbReference type="STRING" id="203275.BFO_1054"/>
<evidence type="ECO:0000313" key="3">
    <source>
        <dbReference type="Proteomes" id="UP000005436"/>
    </source>
</evidence>
<protein>
    <recommendedName>
        <fullName evidence="4">Lipoprotein</fullName>
    </recommendedName>
</protein>
<feature type="signal peptide" evidence="1">
    <location>
        <begin position="1"/>
        <end position="31"/>
    </location>
</feature>
<dbReference type="EMBL" id="CP003191">
    <property type="protein sequence ID" value="AEW20364.1"/>
    <property type="molecule type" value="Genomic_DNA"/>
</dbReference>
<accession>G8UQQ3</accession>
<sequence length="45" mass="5231">MPYFTFCRKTKIMMCLILLFVLLSHSCGVTASPLSENRYTLNRCK</sequence>
<dbReference type="KEGG" id="tfo:BFO_1054"/>
<dbReference type="Proteomes" id="UP000005436">
    <property type="component" value="Chromosome"/>
</dbReference>
<dbReference type="HOGENOM" id="CLU_3206287_0_0_10"/>
<organism evidence="2 3">
    <name type="scientific">Tannerella forsythia (strain ATCC 43037 / JCM 10827 / CCUG 21028 A / KCTC 5666 / FDC 338)</name>
    <name type="common">Bacteroides forsythus</name>
    <dbReference type="NCBI Taxonomy" id="203275"/>
    <lineage>
        <taxon>Bacteria</taxon>
        <taxon>Pseudomonadati</taxon>
        <taxon>Bacteroidota</taxon>
        <taxon>Bacteroidia</taxon>
        <taxon>Bacteroidales</taxon>
        <taxon>Tannerellaceae</taxon>
        <taxon>Tannerella</taxon>
    </lineage>
</organism>
<name>G8UQQ3_TANFA</name>
<keyword evidence="1" id="KW-0732">Signal</keyword>